<name>A0A164ZZ95_9AGAM</name>
<dbReference type="OrthoDB" id="10051395at2759"/>
<dbReference type="GO" id="GO:0030151">
    <property type="term" value="F:molybdenum ion binding"/>
    <property type="evidence" value="ECO:0007669"/>
    <property type="project" value="InterPro"/>
</dbReference>
<evidence type="ECO:0000259" key="5">
    <source>
        <dbReference type="Pfam" id="PF00174"/>
    </source>
</evidence>
<evidence type="ECO:0000256" key="1">
    <source>
        <dbReference type="ARBA" id="ARBA00001924"/>
    </source>
</evidence>
<dbReference type="InterPro" id="IPR008335">
    <property type="entry name" value="Mopterin_OxRdtase_euk"/>
</dbReference>
<evidence type="ECO:0000313" key="7">
    <source>
        <dbReference type="EMBL" id="KZS98270.1"/>
    </source>
</evidence>
<dbReference type="Gene3D" id="2.60.40.650">
    <property type="match status" value="1"/>
</dbReference>
<dbReference type="Gene3D" id="3.90.420.10">
    <property type="entry name" value="Oxidoreductase, molybdopterin-binding domain"/>
    <property type="match status" value="1"/>
</dbReference>
<dbReference type="GO" id="GO:0043546">
    <property type="term" value="F:molybdopterin cofactor binding"/>
    <property type="evidence" value="ECO:0007669"/>
    <property type="project" value="TreeGrafter"/>
</dbReference>
<dbReference type="InterPro" id="IPR005066">
    <property type="entry name" value="MoCF_OxRdtse_dimer"/>
</dbReference>
<organism evidence="7 8">
    <name type="scientific">Sistotremastrum niveocremeum HHB9708</name>
    <dbReference type="NCBI Taxonomy" id="1314777"/>
    <lineage>
        <taxon>Eukaryota</taxon>
        <taxon>Fungi</taxon>
        <taxon>Dikarya</taxon>
        <taxon>Basidiomycota</taxon>
        <taxon>Agaricomycotina</taxon>
        <taxon>Agaricomycetes</taxon>
        <taxon>Sistotremastrales</taxon>
        <taxon>Sistotremastraceae</taxon>
        <taxon>Sertulicium</taxon>
        <taxon>Sertulicium niveocremeum</taxon>
    </lineage>
</organism>
<keyword evidence="8" id="KW-1185">Reference proteome</keyword>
<dbReference type="GO" id="GO:0005739">
    <property type="term" value="C:mitochondrion"/>
    <property type="evidence" value="ECO:0007669"/>
    <property type="project" value="TreeGrafter"/>
</dbReference>
<dbReference type="STRING" id="1314777.A0A164ZZ95"/>
<reference evidence="7 8" key="1">
    <citation type="journal article" date="2016" name="Mol. Biol. Evol.">
        <title>Comparative Genomics of Early-Diverging Mushroom-Forming Fungi Provides Insights into the Origins of Lignocellulose Decay Capabilities.</title>
        <authorList>
            <person name="Nagy L.G."/>
            <person name="Riley R."/>
            <person name="Tritt A."/>
            <person name="Adam C."/>
            <person name="Daum C."/>
            <person name="Floudas D."/>
            <person name="Sun H."/>
            <person name="Yadav J.S."/>
            <person name="Pangilinan J."/>
            <person name="Larsson K.H."/>
            <person name="Matsuura K."/>
            <person name="Barry K."/>
            <person name="Labutti K."/>
            <person name="Kuo R."/>
            <person name="Ohm R.A."/>
            <person name="Bhattacharya S.S."/>
            <person name="Shirouzu T."/>
            <person name="Yoshinaga Y."/>
            <person name="Martin F.M."/>
            <person name="Grigoriev I.V."/>
            <person name="Hibbett D.S."/>
        </authorList>
    </citation>
    <scope>NUCLEOTIDE SEQUENCE [LARGE SCALE GENOMIC DNA]</scope>
    <source>
        <strain evidence="7 8">HHB9708</strain>
    </source>
</reference>
<evidence type="ECO:0000256" key="3">
    <source>
        <dbReference type="ARBA" id="ARBA00022723"/>
    </source>
</evidence>
<keyword evidence="3" id="KW-0479">Metal-binding</keyword>
<dbReference type="PRINTS" id="PR00407">
    <property type="entry name" value="EUMOPTERIN"/>
</dbReference>
<dbReference type="Pfam" id="PF00174">
    <property type="entry name" value="Oxidored_molyb"/>
    <property type="match status" value="1"/>
</dbReference>
<accession>A0A164ZZ95</accession>
<comment type="cofactor">
    <cofactor evidence="1">
        <name>Mo-molybdopterin</name>
        <dbReference type="ChEBI" id="CHEBI:71302"/>
    </cofactor>
</comment>
<dbReference type="PANTHER" id="PTHR19372">
    <property type="entry name" value="SULFITE REDUCTASE"/>
    <property type="match status" value="1"/>
</dbReference>
<dbReference type="Pfam" id="PF03404">
    <property type="entry name" value="Mo-co_dimer"/>
    <property type="match status" value="1"/>
</dbReference>
<dbReference type="SUPFAM" id="SSF81296">
    <property type="entry name" value="E set domains"/>
    <property type="match status" value="1"/>
</dbReference>
<dbReference type="GO" id="GO:0008482">
    <property type="term" value="F:sulfite oxidase activity"/>
    <property type="evidence" value="ECO:0007669"/>
    <property type="project" value="TreeGrafter"/>
</dbReference>
<dbReference type="InterPro" id="IPR014756">
    <property type="entry name" value="Ig_E-set"/>
</dbReference>
<dbReference type="InterPro" id="IPR000572">
    <property type="entry name" value="OxRdtase_Mopterin-bd_dom"/>
</dbReference>
<dbReference type="SUPFAM" id="SSF56524">
    <property type="entry name" value="Oxidoreductase molybdopterin-binding domain"/>
    <property type="match status" value="1"/>
</dbReference>
<dbReference type="PANTHER" id="PTHR19372:SF6">
    <property type="entry name" value="SULFITE OXIDASE"/>
    <property type="match status" value="1"/>
</dbReference>
<dbReference type="GO" id="GO:0020037">
    <property type="term" value="F:heme binding"/>
    <property type="evidence" value="ECO:0007669"/>
    <property type="project" value="TreeGrafter"/>
</dbReference>
<dbReference type="CDD" id="cd02110">
    <property type="entry name" value="SO_family_Moco_dimer"/>
    <property type="match status" value="1"/>
</dbReference>
<evidence type="ECO:0000259" key="6">
    <source>
        <dbReference type="Pfam" id="PF03404"/>
    </source>
</evidence>
<dbReference type="InterPro" id="IPR036374">
    <property type="entry name" value="OxRdtase_Mopterin-bd_sf"/>
</dbReference>
<protein>
    <submittedName>
        <fullName evidence="7">Molybdopterin binding oxidoreductase</fullName>
    </submittedName>
</protein>
<feature type="domain" description="Oxidoreductase molybdopterin-binding" evidence="5">
    <location>
        <begin position="163"/>
        <end position="363"/>
    </location>
</feature>
<evidence type="ECO:0000256" key="2">
    <source>
        <dbReference type="ARBA" id="ARBA00022505"/>
    </source>
</evidence>
<keyword evidence="2" id="KW-0500">Molybdenum</keyword>
<dbReference type="GO" id="GO:0006790">
    <property type="term" value="P:sulfur compound metabolic process"/>
    <property type="evidence" value="ECO:0007669"/>
    <property type="project" value="TreeGrafter"/>
</dbReference>
<evidence type="ECO:0000256" key="4">
    <source>
        <dbReference type="ARBA" id="ARBA00023002"/>
    </source>
</evidence>
<dbReference type="AlphaFoldDB" id="A0A164ZZ95"/>
<dbReference type="EMBL" id="KV419395">
    <property type="protein sequence ID" value="KZS98270.1"/>
    <property type="molecule type" value="Genomic_DNA"/>
</dbReference>
<proteinExistence type="predicted"/>
<sequence>MPAFEDVDVLSTAAKPKLSYEAHPAAKELGLEGKPWVDWSDPELRKKAEAFLRSQNWPSVSIQSPAEPVKGPPHVQLQHDFPAQDFESLSLALPRFLEGYRWQRQFEALGLGHLVDQSWQTVLEEKEKNFEHVLRFPYNGETSKEHLLLEHLTPVPRWFVRNHGEIPRIQPEDYRLKVTGLVKNPRTFTLDELKSMDLMEKTVTLQCSGGRRIEQIRYALGDGDSLINAPWHEQAISNAKWKGVSLKKILKACGGVTEGATDVEFVSPMPSRPHPSFNNNHVVSTRLARADTYFKQHEVDNYKVSVGMKKVKANEVIVAWEQNGEPLTWIHGAPVRTVVLGVIGARSCKWLIEIRVLPEVSEGPVQRKEYLLLNHQLSKYNSTFADGFSIQDMPVSSAIMSPREGEVVVHDGTVKFKGWAYSGGGCFVQRVEVSVDGGHSWWPSHQLTEKSYYGWRLWEVDAPIAAEGWLEIVCRAWDSSCNTQPSLVRSAWNWGLHVTSHACRIKIFSVNKSNPVTAARLKFMEENNIPLEPLTEPLEHETISAAELAKALRDNQREPRE</sequence>
<gene>
    <name evidence="7" type="ORF">SISNIDRAFT_481030</name>
</gene>
<dbReference type="Proteomes" id="UP000076722">
    <property type="component" value="Unassembled WGS sequence"/>
</dbReference>
<feature type="domain" description="Moybdenum cofactor oxidoreductase dimerisation" evidence="6">
    <location>
        <begin position="389"/>
        <end position="493"/>
    </location>
</feature>
<keyword evidence="4" id="KW-0560">Oxidoreductase</keyword>
<evidence type="ECO:0000313" key="8">
    <source>
        <dbReference type="Proteomes" id="UP000076722"/>
    </source>
</evidence>